<dbReference type="GO" id="GO:0016405">
    <property type="term" value="F:CoA-ligase activity"/>
    <property type="evidence" value="ECO:0007669"/>
    <property type="project" value="TreeGrafter"/>
</dbReference>
<dbReference type="Pfam" id="PF13193">
    <property type="entry name" value="AMP-binding_C"/>
    <property type="match status" value="1"/>
</dbReference>
<dbReference type="PANTHER" id="PTHR24096">
    <property type="entry name" value="LONG-CHAIN-FATTY-ACID--COA LIGASE"/>
    <property type="match status" value="1"/>
</dbReference>
<dbReference type="PROSITE" id="PS00455">
    <property type="entry name" value="AMP_BINDING"/>
    <property type="match status" value="1"/>
</dbReference>
<dbReference type="Gene3D" id="3.40.50.980">
    <property type="match status" value="2"/>
</dbReference>
<comment type="similarity">
    <text evidence="1">Belongs to the ATP-dependent AMP-binding enzyme family.</text>
</comment>
<dbReference type="Pfam" id="PF00501">
    <property type="entry name" value="AMP-binding"/>
    <property type="match status" value="1"/>
</dbReference>
<sequence length="570" mass="62243">MVYTKSIYESVEPIPDQNIHDFLFNSPVQPPIDDWTLYIDAVTGVKTSRSEFIERVRDGTTALGSWTSVGGLGLAPSGEMVGILGHNCMNFSAVLHSLLALTVPFALPSAFSTPFELAHALRTAKCTRLFVQEALLPGALQAAKEVGLPDDRIYILEGRVPGRKSFDDMIQTVRKRKVPRIAAQPANRNTLAYLVFSSGTSGLPKAVMISHGNVISIYRQGEVSASVEPVPPPGSPLPMVLAFLPFYHSYALQLVCMRGIREPATFVVLPTWNLDLVVKVVPKYKINALQLIPSAVHQLLHSPKVKSEDFDSVVRISCGAAHLPMELKKKLLTVIKNCPLIGEGFGMSECTVSAMRKPSPLAFDGKLSIPLEAVGILLPGQESRIVKEDGSEAGYNEPGELWVRGPNVALGYFSNEKATKETFLPDGWLRTGDTFTMDERGNFFFVDRAKDTLKISGAQVSPAEIEAVLTAHPGGLIIDVSVAGVSGGRTSDELVPRAWVVLSEKGKQLGEAAVVKELRGWSEKNLSKYKWLRGGIGIVDEIPKNPTGKVLRRLLQERYEQSLREPKAKL</sequence>
<dbReference type="PANTHER" id="PTHR24096:SF149">
    <property type="entry name" value="AMP-BINDING DOMAIN-CONTAINING PROTEIN-RELATED"/>
    <property type="match status" value="1"/>
</dbReference>
<dbReference type="Gene3D" id="2.30.38.10">
    <property type="entry name" value="Luciferase, Domain 3"/>
    <property type="match status" value="1"/>
</dbReference>
<dbReference type="InterPro" id="IPR020845">
    <property type="entry name" value="AMP-binding_CS"/>
</dbReference>
<evidence type="ECO:0000259" key="4">
    <source>
        <dbReference type="Pfam" id="PF13193"/>
    </source>
</evidence>
<proteinExistence type="inferred from homology"/>
<feature type="domain" description="AMP-dependent synthetase/ligase" evidence="3">
    <location>
        <begin position="77"/>
        <end position="413"/>
    </location>
</feature>
<evidence type="ECO:0000256" key="1">
    <source>
        <dbReference type="ARBA" id="ARBA00006432"/>
    </source>
</evidence>
<evidence type="ECO:0000259" key="3">
    <source>
        <dbReference type="Pfam" id="PF00501"/>
    </source>
</evidence>
<dbReference type="SUPFAM" id="SSF56801">
    <property type="entry name" value="Acetyl-CoA synthetase-like"/>
    <property type="match status" value="1"/>
</dbReference>
<reference evidence="5" key="1">
    <citation type="submission" date="2010-07" db="EMBL/GenBank/DDBJ databases">
        <title>A long-chain acyl-CoA synthetase gene from Ceriporiopsis subvermispora.</title>
        <authorList>
            <person name="Izumi C."/>
            <person name="Tsuda S."/>
            <person name="Watanabe T."/>
            <person name="Honda Y."/>
            <person name="Watanabe T."/>
        </authorList>
    </citation>
    <scope>NUCLEOTIDE SEQUENCE</scope>
    <source>
        <strain evidence="5">ATCC 90467</strain>
    </source>
</reference>
<organism evidence="5">
    <name type="scientific">Ceriporiopsis subvermispora</name>
    <name type="common">White-rot fungus</name>
    <name type="synonym">Gelatoporia subvermispora</name>
    <dbReference type="NCBI Taxonomy" id="42742"/>
    <lineage>
        <taxon>Eukaryota</taxon>
        <taxon>Fungi</taxon>
        <taxon>Dikarya</taxon>
        <taxon>Basidiomycota</taxon>
        <taxon>Agaricomycotina</taxon>
        <taxon>Agaricomycetes</taxon>
        <taxon>Polyporales</taxon>
        <taxon>Gelatoporiaceae</taxon>
        <taxon>Gelatoporia</taxon>
    </lineage>
</organism>
<dbReference type="InterPro" id="IPR000873">
    <property type="entry name" value="AMP-dep_synth/lig_dom"/>
</dbReference>
<protein>
    <submittedName>
        <fullName evidence="5">Long chain acyl-CoA synthetase</fullName>
    </submittedName>
</protein>
<dbReference type="Gene3D" id="3.30.300.30">
    <property type="match status" value="1"/>
</dbReference>
<accession>A0A0E4B7Q5</accession>
<evidence type="ECO:0000256" key="2">
    <source>
        <dbReference type="ARBA" id="ARBA00022598"/>
    </source>
</evidence>
<dbReference type="InterPro" id="IPR025110">
    <property type="entry name" value="AMP-bd_C"/>
</dbReference>
<evidence type="ECO:0000313" key="5">
    <source>
        <dbReference type="EMBL" id="BAR45486.1"/>
    </source>
</evidence>
<dbReference type="EMBL" id="AB572917">
    <property type="protein sequence ID" value="BAR45486.1"/>
    <property type="molecule type" value="Genomic_DNA"/>
</dbReference>
<gene>
    <name evidence="5" type="primary">Cs-acsl2</name>
</gene>
<keyword evidence="2" id="KW-0436">Ligase</keyword>
<feature type="domain" description="AMP-binding enzyme C-terminal" evidence="4">
    <location>
        <begin position="464"/>
        <end position="549"/>
    </location>
</feature>
<dbReference type="InterPro" id="IPR045851">
    <property type="entry name" value="AMP-bd_C_sf"/>
</dbReference>
<dbReference type="AlphaFoldDB" id="A0A0E4B7Q5"/>
<name>A0A0E4B7Q5_CERSU</name>